<dbReference type="Proteomes" id="UP000242791">
    <property type="component" value="Unassembled WGS sequence"/>
</dbReference>
<dbReference type="AlphaFoldDB" id="A0A1J9R125"/>
<reference evidence="1 2" key="1">
    <citation type="submission" date="2015-08" db="EMBL/GenBank/DDBJ databases">
        <title>Emmonsia species relationships and genome sequence.</title>
        <authorList>
            <person name="Cuomo C.A."/>
            <person name="Schwartz I.S."/>
            <person name="Kenyon C."/>
            <person name="De Hoog G.S."/>
            <person name="Govender N.P."/>
            <person name="Botha A."/>
            <person name="Moreno L."/>
            <person name="De Vries M."/>
            <person name="Munoz J.F."/>
            <person name="Stielow J.B."/>
        </authorList>
    </citation>
    <scope>NUCLEOTIDE SEQUENCE [LARGE SCALE GENOMIC DNA]</scope>
    <source>
        <strain evidence="1 2">EI222</strain>
    </source>
</reference>
<dbReference type="VEuPathDB" id="FungiDB:ACJ73_06928"/>
<name>A0A1J9R125_9EURO</name>
<keyword evidence="2" id="KW-1185">Reference proteome</keyword>
<accession>A0A1J9R125</accession>
<proteinExistence type="predicted"/>
<dbReference type="PANTHER" id="PTHR47098">
    <property type="entry name" value="PROTEIN MAK32"/>
    <property type="match status" value="1"/>
</dbReference>
<evidence type="ECO:0000313" key="1">
    <source>
        <dbReference type="EMBL" id="OJD21732.1"/>
    </source>
</evidence>
<dbReference type="EMBL" id="LGTZ01001302">
    <property type="protein sequence ID" value="OJD21732.1"/>
    <property type="molecule type" value="Genomic_DNA"/>
</dbReference>
<organism evidence="1 2">
    <name type="scientific">Blastomyces percursus</name>
    <dbReference type="NCBI Taxonomy" id="1658174"/>
    <lineage>
        <taxon>Eukaryota</taxon>
        <taxon>Fungi</taxon>
        <taxon>Dikarya</taxon>
        <taxon>Ascomycota</taxon>
        <taxon>Pezizomycotina</taxon>
        <taxon>Eurotiomycetes</taxon>
        <taxon>Eurotiomycetidae</taxon>
        <taxon>Onygenales</taxon>
        <taxon>Ajellomycetaceae</taxon>
        <taxon>Blastomyces</taxon>
    </lineage>
</organism>
<dbReference type="PANTHER" id="PTHR47098:SF1">
    <property type="entry name" value="PFKB FAMILY CARBOHYDRATE KINASE SUPERFAMILY (AFU_ORTHOLOGUE AFUA_4G09500)"/>
    <property type="match status" value="1"/>
</dbReference>
<gene>
    <name evidence="1" type="ORF">ACJ73_06928</name>
</gene>
<protein>
    <submittedName>
        <fullName evidence="1">Uncharacterized protein</fullName>
    </submittedName>
</protein>
<dbReference type="STRING" id="1658174.A0A1J9R125"/>
<comment type="caution">
    <text evidence="1">The sequence shown here is derived from an EMBL/GenBank/DDBJ whole genome shotgun (WGS) entry which is preliminary data.</text>
</comment>
<sequence length="119" mass="13293">MLKMEEISKNCWPVHVGSDFPDSVQEELRGCAVTLNLMKERGKPSTRGLLEYQDTTFGPKKFQYTTQILPVKNEWLEGSGSLASRAFHFLEGPAMLENRVSALLNLRAGNGITEVPLII</sequence>
<evidence type="ECO:0000313" key="2">
    <source>
        <dbReference type="Proteomes" id="UP000242791"/>
    </source>
</evidence>
<dbReference type="OrthoDB" id="497927at2759"/>